<dbReference type="OrthoDB" id="1834786at2"/>
<dbReference type="RefSeq" id="WP_015924145.1">
    <property type="nucleotide sequence ID" value="NC_011898.1"/>
</dbReference>
<feature type="domain" description="RND related alpha-helical hairpin" evidence="3">
    <location>
        <begin position="99"/>
        <end position="199"/>
    </location>
</feature>
<dbReference type="eggNOG" id="COG0845">
    <property type="taxonomic scope" value="Bacteria"/>
</dbReference>
<gene>
    <name evidence="5" type="ordered locus">Ccel_0595</name>
</gene>
<organism evidence="5 6">
    <name type="scientific">Ruminiclostridium cellulolyticum (strain ATCC 35319 / DSM 5812 / JCM 6584 / H10)</name>
    <name type="common">Clostridium cellulolyticum</name>
    <dbReference type="NCBI Taxonomy" id="394503"/>
    <lineage>
        <taxon>Bacteria</taxon>
        <taxon>Bacillati</taxon>
        <taxon>Bacillota</taxon>
        <taxon>Clostridia</taxon>
        <taxon>Eubacteriales</taxon>
        <taxon>Oscillospiraceae</taxon>
        <taxon>Ruminiclostridium</taxon>
    </lineage>
</organism>
<dbReference type="Pfam" id="PF26018">
    <property type="entry name" value="BSH_RND_rel"/>
    <property type="match status" value="1"/>
</dbReference>
<keyword evidence="6" id="KW-1185">Reference proteome</keyword>
<dbReference type="Proteomes" id="UP000001349">
    <property type="component" value="Chromosome"/>
</dbReference>
<name>B8I752_RUMCH</name>
<dbReference type="InterPro" id="IPR058709">
    <property type="entry name" value="BSH_RND-rel"/>
</dbReference>
<feature type="domain" description="RND related barrel-sandwich hybrid" evidence="4">
    <location>
        <begin position="61"/>
        <end position="262"/>
    </location>
</feature>
<keyword evidence="1" id="KW-1133">Transmembrane helix</keyword>
<dbReference type="STRING" id="394503.Ccel_0595"/>
<sequence>MRNVFKIKGIKIGTLIMGIFLLIYLPSLLYITFGNTIEKDLLKNGKIEVVQNVDGILIRNEKVIKSPDDGNCVMDAVEGEKVPAFYRIATIVKNVPVSTYEELKKKEMQISSAEKAQKENLGVFSGDIIKLDSEIIEKVKNLGQQSVRGSLVESYDTMSDIDSVVYRKSDIFGDNSKSAQYINKLISEKAEIESRLNNNVKEIKTGTAGLISFAIDGYESLLNPGFIKKATPKDLENITVKNTNRDFNVIDVKKGEPIAKLVRDLNNYMVAVVDQKTGRDLTVDKQVTLRINDIGYSMDAVIDYSSNAIDGKRIISFKYNTGLDETIGMRRINVDVVLSSHSGLKVPRSCLQNINISNQTAKICLLKGNIATYKEVKIVGMNDDAAIIDNPDGESSIALYNTYILNPKNIQEGQIID</sequence>
<accession>B8I752</accession>
<keyword evidence="1" id="KW-0812">Transmembrane</keyword>
<evidence type="ECO:0000256" key="1">
    <source>
        <dbReference type="SAM" id="Phobius"/>
    </source>
</evidence>
<feature type="transmembrane region" description="Helical" evidence="1">
    <location>
        <begin position="12"/>
        <end position="33"/>
    </location>
</feature>
<dbReference type="AlphaFoldDB" id="B8I752"/>
<evidence type="ECO:0000259" key="3">
    <source>
        <dbReference type="Pfam" id="PF26012"/>
    </source>
</evidence>
<dbReference type="HOGENOM" id="CLU_052312_1_0_9"/>
<evidence type="ECO:0008006" key="7">
    <source>
        <dbReference type="Google" id="ProtNLM"/>
    </source>
</evidence>
<dbReference type="Pfam" id="PF26011">
    <property type="entry name" value="Beta-barrel_RND_rel"/>
    <property type="match status" value="1"/>
</dbReference>
<feature type="domain" description="RND related beta-barrel" evidence="2">
    <location>
        <begin position="268"/>
        <end position="339"/>
    </location>
</feature>
<keyword evidence="1" id="KW-0472">Membrane</keyword>
<evidence type="ECO:0000313" key="5">
    <source>
        <dbReference type="EMBL" id="ACL74976.1"/>
    </source>
</evidence>
<dbReference type="Pfam" id="PF26012">
    <property type="entry name" value="HH_RND_rel"/>
    <property type="match status" value="1"/>
</dbReference>
<evidence type="ECO:0000259" key="4">
    <source>
        <dbReference type="Pfam" id="PF26018"/>
    </source>
</evidence>
<reference evidence="5 6" key="1">
    <citation type="submission" date="2009-01" db="EMBL/GenBank/DDBJ databases">
        <title>Complete sequence of Clostridium cellulolyticum H10.</title>
        <authorList>
            <consortium name="US DOE Joint Genome Institute"/>
            <person name="Lucas S."/>
            <person name="Copeland A."/>
            <person name="Lapidus A."/>
            <person name="Glavina del Rio T."/>
            <person name="Dalin E."/>
            <person name="Tice H."/>
            <person name="Bruce D."/>
            <person name="Goodwin L."/>
            <person name="Pitluck S."/>
            <person name="Chertkov O."/>
            <person name="Saunders E."/>
            <person name="Brettin T."/>
            <person name="Detter J.C."/>
            <person name="Han C."/>
            <person name="Larimer F."/>
            <person name="Land M."/>
            <person name="Hauser L."/>
            <person name="Kyrpides N."/>
            <person name="Ivanova N."/>
            <person name="Zhou J."/>
            <person name="Richardson P."/>
        </authorList>
    </citation>
    <scope>NUCLEOTIDE SEQUENCE [LARGE SCALE GENOMIC DNA]</scope>
    <source>
        <strain evidence="6">ATCC 35319 / DSM 5812 / JCM 6584 / H10</strain>
    </source>
</reference>
<dbReference type="KEGG" id="cce:Ccel_0595"/>
<protein>
    <recommendedName>
        <fullName evidence="7">Membrane fusion protein</fullName>
    </recommendedName>
</protein>
<proteinExistence type="predicted"/>
<evidence type="ECO:0000259" key="2">
    <source>
        <dbReference type="Pfam" id="PF26011"/>
    </source>
</evidence>
<evidence type="ECO:0000313" key="6">
    <source>
        <dbReference type="Proteomes" id="UP000001349"/>
    </source>
</evidence>
<dbReference type="InterPro" id="IPR058728">
    <property type="entry name" value="HH_RND-rel"/>
</dbReference>
<dbReference type="EMBL" id="CP001348">
    <property type="protein sequence ID" value="ACL74976.1"/>
    <property type="molecule type" value="Genomic_DNA"/>
</dbReference>
<dbReference type="InterPro" id="IPR058729">
    <property type="entry name" value="Beta-barrel_RND-rel"/>
</dbReference>